<keyword evidence="6" id="KW-0325">Glycoprotein</keyword>
<evidence type="ECO:0000256" key="1">
    <source>
        <dbReference type="ARBA" id="ARBA00004167"/>
    </source>
</evidence>
<keyword evidence="2 7" id="KW-0812">Transmembrane</keyword>
<dbReference type="PANTHER" id="PTHR24269">
    <property type="entry name" value="KREMEN PROTEIN"/>
    <property type="match status" value="1"/>
</dbReference>
<dbReference type="Proteomes" id="UP000813427">
    <property type="component" value="Unassembled WGS sequence"/>
</dbReference>
<evidence type="ECO:0000313" key="11">
    <source>
        <dbReference type="Proteomes" id="UP000813427"/>
    </source>
</evidence>
<evidence type="ECO:0000256" key="6">
    <source>
        <dbReference type="ARBA" id="ARBA00023180"/>
    </source>
</evidence>
<evidence type="ECO:0000256" key="2">
    <source>
        <dbReference type="ARBA" id="ARBA00022692"/>
    </source>
</evidence>
<sequence length="180" mass="19808">MHNTHLDMIRLYIVTISLLFLFIPVVSQQTPDSNGENPSIYRASGQYRYHGCYNETTQTPDSAEERALTGGSHLVEAGKMTVPLCLEFCASNGTQYQYAGLEWSRECWCSPYLSSLSTKLDDDECKNSCEGNSSQVCGGPLKLSVYELSKGGDTPDRAAMLQIPCGMAVLSVLSGLFLWQ</sequence>
<keyword evidence="3 8" id="KW-0732">Signal</keyword>
<accession>A0A8K0WG89</accession>
<organism evidence="10 11">
    <name type="scientific">Fusarium tricinctum</name>
    <dbReference type="NCBI Taxonomy" id="61284"/>
    <lineage>
        <taxon>Eukaryota</taxon>
        <taxon>Fungi</taxon>
        <taxon>Dikarya</taxon>
        <taxon>Ascomycota</taxon>
        <taxon>Pezizomycotina</taxon>
        <taxon>Sordariomycetes</taxon>
        <taxon>Hypocreomycetidae</taxon>
        <taxon>Hypocreales</taxon>
        <taxon>Nectriaceae</taxon>
        <taxon>Fusarium</taxon>
        <taxon>Fusarium tricinctum species complex</taxon>
    </lineage>
</organism>
<dbReference type="AlphaFoldDB" id="A0A8K0WG89"/>
<comment type="subcellular location">
    <subcellularLocation>
        <location evidence="1">Membrane</location>
        <topology evidence="1">Single-pass membrane protein</topology>
    </subcellularLocation>
</comment>
<evidence type="ECO:0000259" key="9">
    <source>
        <dbReference type="PROSITE" id="PS51212"/>
    </source>
</evidence>
<dbReference type="EMBL" id="JAGPXF010000002">
    <property type="protein sequence ID" value="KAH7257120.1"/>
    <property type="molecule type" value="Genomic_DNA"/>
</dbReference>
<feature type="transmembrane region" description="Helical" evidence="7">
    <location>
        <begin position="159"/>
        <end position="179"/>
    </location>
</feature>
<evidence type="ECO:0000256" key="7">
    <source>
        <dbReference type="SAM" id="Phobius"/>
    </source>
</evidence>
<dbReference type="PROSITE" id="PS51212">
    <property type="entry name" value="WSC"/>
    <property type="match status" value="1"/>
</dbReference>
<dbReference type="SMART" id="SM00321">
    <property type="entry name" value="WSC"/>
    <property type="match status" value="1"/>
</dbReference>
<feature type="chain" id="PRO_5035477186" evidence="8">
    <location>
        <begin position="29"/>
        <end position="180"/>
    </location>
</feature>
<keyword evidence="5 7" id="KW-0472">Membrane</keyword>
<evidence type="ECO:0000256" key="4">
    <source>
        <dbReference type="ARBA" id="ARBA00022989"/>
    </source>
</evidence>
<evidence type="ECO:0000313" key="10">
    <source>
        <dbReference type="EMBL" id="KAH7257120.1"/>
    </source>
</evidence>
<comment type="caution">
    <text evidence="10">The sequence shown here is derived from an EMBL/GenBank/DDBJ whole genome shotgun (WGS) entry which is preliminary data.</text>
</comment>
<protein>
    <submittedName>
        <fullName evidence="10">WSC domain-containing protein</fullName>
    </submittedName>
</protein>
<dbReference type="InterPro" id="IPR002889">
    <property type="entry name" value="WSC_carb-bd"/>
</dbReference>
<dbReference type="PANTHER" id="PTHR24269:SF16">
    <property type="entry name" value="PROTEIN SLG1"/>
    <property type="match status" value="1"/>
</dbReference>
<keyword evidence="11" id="KW-1185">Reference proteome</keyword>
<feature type="signal peptide" evidence="8">
    <location>
        <begin position="1"/>
        <end position="28"/>
    </location>
</feature>
<dbReference type="OrthoDB" id="5985073at2759"/>
<dbReference type="InterPro" id="IPR051836">
    <property type="entry name" value="Kremen_rcpt"/>
</dbReference>
<proteinExistence type="predicted"/>
<feature type="domain" description="WSC" evidence="9">
    <location>
        <begin position="46"/>
        <end position="149"/>
    </location>
</feature>
<dbReference type="GO" id="GO:0005886">
    <property type="term" value="C:plasma membrane"/>
    <property type="evidence" value="ECO:0007669"/>
    <property type="project" value="TreeGrafter"/>
</dbReference>
<dbReference type="Pfam" id="PF01822">
    <property type="entry name" value="WSC"/>
    <property type="match status" value="1"/>
</dbReference>
<evidence type="ECO:0000256" key="5">
    <source>
        <dbReference type="ARBA" id="ARBA00023136"/>
    </source>
</evidence>
<name>A0A8K0WG89_9HYPO</name>
<gene>
    <name evidence="10" type="ORF">BKA59DRAFT_97950</name>
</gene>
<keyword evidence="4 7" id="KW-1133">Transmembrane helix</keyword>
<evidence type="ECO:0000256" key="3">
    <source>
        <dbReference type="ARBA" id="ARBA00022729"/>
    </source>
</evidence>
<evidence type="ECO:0000256" key="8">
    <source>
        <dbReference type="SAM" id="SignalP"/>
    </source>
</evidence>
<reference evidence="10" key="1">
    <citation type="journal article" date="2021" name="Nat. Commun.">
        <title>Genetic determinants of endophytism in the Arabidopsis root mycobiome.</title>
        <authorList>
            <person name="Mesny F."/>
            <person name="Miyauchi S."/>
            <person name="Thiergart T."/>
            <person name="Pickel B."/>
            <person name="Atanasova L."/>
            <person name="Karlsson M."/>
            <person name="Huettel B."/>
            <person name="Barry K.W."/>
            <person name="Haridas S."/>
            <person name="Chen C."/>
            <person name="Bauer D."/>
            <person name="Andreopoulos W."/>
            <person name="Pangilinan J."/>
            <person name="LaButti K."/>
            <person name="Riley R."/>
            <person name="Lipzen A."/>
            <person name="Clum A."/>
            <person name="Drula E."/>
            <person name="Henrissat B."/>
            <person name="Kohler A."/>
            <person name="Grigoriev I.V."/>
            <person name="Martin F.M."/>
            <person name="Hacquard S."/>
        </authorList>
    </citation>
    <scope>NUCLEOTIDE SEQUENCE</scope>
    <source>
        <strain evidence="10">MPI-SDFR-AT-0068</strain>
    </source>
</reference>